<protein>
    <recommendedName>
        <fullName evidence="4">Phage tail protein</fullName>
    </recommendedName>
</protein>
<gene>
    <name evidence="2" type="ORF">JTY93_15300</name>
</gene>
<sequence length="264" mass="28094">MARQEIILGTPPQGLGGDPPRTASMKINAMMAELYAAIGELVKVDSATDTNPDRLVTPGWMGLGASPIVMTNSASADTLPAINARFVFGNGGGNLPDSYVYIDQFTSGSGTWTRQLAYSINSDGMWERFFVSGSAAGKAWVPVYNGVNALVDPASGGLMSYTTIGGANIFKYANGLMVVMQPWGLSGILPANSTNYYNVTIPSVGFITTNYLFASANVVPQSAFNLPGAPECMMTSLTNFRLCIRLGPVAQDTYTTLKIEGRWK</sequence>
<feature type="region of interest" description="Disordered" evidence="1">
    <location>
        <begin position="1"/>
        <end position="21"/>
    </location>
</feature>
<dbReference type="RefSeq" id="WP_205475886.1">
    <property type="nucleotide sequence ID" value="NZ_CP070506.1"/>
</dbReference>
<reference evidence="2 3" key="1">
    <citation type="submission" date="2021-02" db="EMBL/GenBank/DDBJ databases">
        <title>Genomic and phenotypic characterization of Pseudomonas hygromyciniae, a novel bacterial species discovered from a commercially purchased antibiotic vial.</title>
        <authorList>
            <person name="Turner T.L."/>
            <person name="Mitra S.D."/>
            <person name="Kochan T.J."/>
            <person name="Pincus N.B."/>
            <person name="Lebrun-Corbin M."/>
            <person name="Cheung B."/>
            <person name="Gatesy S.W."/>
            <person name="Afzal T."/>
            <person name="Ozer E.A."/>
            <person name="Hauser A.R."/>
        </authorList>
    </citation>
    <scope>NUCLEOTIDE SEQUENCE [LARGE SCALE GENOMIC DNA]</scope>
    <source>
        <strain evidence="2 3">SDM007</strain>
    </source>
</reference>
<dbReference type="EMBL" id="CP070506">
    <property type="protein sequence ID" value="QSB37703.1"/>
    <property type="molecule type" value="Genomic_DNA"/>
</dbReference>
<proteinExistence type="predicted"/>
<evidence type="ECO:0000256" key="1">
    <source>
        <dbReference type="SAM" id="MobiDB-lite"/>
    </source>
</evidence>
<dbReference type="Proteomes" id="UP000663249">
    <property type="component" value="Chromosome"/>
</dbReference>
<organism evidence="2 3">
    <name type="scientific">Pseudomonas hygromyciniae</name>
    <dbReference type="NCBI Taxonomy" id="2812000"/>
    <lineage>
        <taxon>Bacteria</taxon>
        <taxon>Pseudomonadati</taxon>
        <taxon>Pseudomonadota</taxon>
        <taxon>Gammaproteobacteria</taxon>
        <taxon>Pseudomonadales</taxon>
        <taxon>Pseudomonadaceae</taxon>
        <taxon>Pseudomonas</taxon>
    </lineage>
</organism>
<keyword evidence="3" id="KW-1185">Reference proteome</keyword>
<evidence type="ECO:0000313" key="3">
    <source>
        <dbReference type="Proteomes" id="UP000663249"/>
    </source>
</evidence>
<accession>A0ABX7JSF7</accession>
<evidence type="ECO:0008006" key="4">
    <source>
        <dbReference type="Google" id="ProtNLM"/>
    </source>
</evidence>
<evidence type="ECO:0000313" key="2">
    <source>
        <dbReference type="EMBL" id="QSB37703.1"/>
    </source>
</evidence>
<name>A0ABX7JSF7_9PSED</name>